<dbReference type="Gene3D" id="3.30.70.2190">
    <property type="match status" value="1"/>
</dbReference>
<dbReference type="Pfam" id="PF02913">
    <property type="entry name" value="FAD-oxidase_C"/>
    <property type="match status" value="1"/>
</dbReference>
<evidence type="ECO:0000313" key="9">
    <source>
        <dbReference type="Proteomes" id="UP001138997"/>
    </source>
</evidence>
<protein>
    <submittedName>
        <fullName evidence="8">FAD-binding oxidoreductase</fullName>
    </submittedName>
</protein>
<dbReference type="InterPro" id="IPR006094">
    <property type="entry name" value="Oxid_FAD_bind_N"/>
</dbReference>
<dbReference type="Gene3D" id="3.30.465.10">
    <property type="match status" value="1"/>
</dbReference>
<comment type="cofactor">
    <cofactor evidence="1">
        <name>FAD</name>
        <dbReference type="ChEBI" id="CHEBI:57692"/>
    </cofactor>
</comment>
<dbReference type="InterPro" id="IPR004113">
    <property type="entry name" value="FAD-bd_oxidored_4_C"/>
</dbReference>
<sequence>MPAVDLLAGLREIVGDTHVVTDPDSVAPYAQDWTRRWHGKPLAVVRPATVAQVSAVVRACAAAGVPLVPQGGNTGLVGAGVPQDGEVVLSMARLDSVGPLDPLGRTLMAGAGATLAQAQRAARSAGLDVGLDFSARDTATVGGIAATNAGGERVMRHGVARFRIRGLEAVLADGSVVRRMSGVSKDNTGYDLVQLLIGSEGTLGVITAVQLDLIRPHKIVGTALVAVRSVDDALTVLHAVQHDFTGIEAAEFFHHDGLQLVLEHERLARPFDRPHPLYLLFDLADDDGRPDAFEELTELLAGLDCVRDVCLVATAADRRRLWELRELQTEAVSAEGIPVKLDVALPLNQLSLFERRLAEVVREVARHAVPILFGHIAEGNVHVNLLNAVEEDADGAVTEAVLDLVASLGGSISAEHGIGLANRRWLPLTRSSADMSAMRAIKQALDPEGILSPGRMLPEPSRPAHKDPSRPNHSEPSRPANSEPHRPAPAKTGRKTQNEAGHQVQKSASSRSRSSR</sequence>
<dbReference type="InterPro" id="IPR016169">
    <property type="entry name" value="FAD-bd_PCMH_sub2"/>
</dbReference>
<dbReference type="GO" id="GO:0071949">
    <property type="term" value="F:FAD binding"/>
    <property type="evidence" value="ECO:0007669"/>
    <property type="project" value="InterPro"/>
</dbReference>
<dbReference type="Pfam" id="PF01565">
    <property type="entry name" value="FAD_binding_4"/>
    <property type="match status" value="1"/>
</dbReference>
<organism evidence="8 9">
    <name type="scientific">Kineosporia babensis</name>
    <dbReference type="NCBI Taxonomy" id="499548"/>
    <lineage>
        <taxon>Bacteria</taxon>
        <taxon>Bacillati</taxon>
        <taxon>Actinomycetota</taxon>
        <taxon>Actinomycetes</taxon>
        <taxon>Kineosporiales</taxon>
        <taxon>Kineosporiaceae</taxon>
        <taxon>Kineosporia</taxon>
    </lineage>
</organism>
<proteinExistence type="inferred from homology"/>
<dbReference type="AlphaFoldDB" id="A0A9X1NA35"/>
<dbReference type="EMBL" id="JAJOMB010000001">
    <property type="protein sequence ID" value="MCD5309915.1"/>
    <property type="molecule type" value="Genomic_DNA"/>
</dbReference>
<reference evidence="8" key="1">
    <citation type="submission" date="2021-11" db="EMBL/GenBank/DDBJ databases">
        <title>Streptomyces corallinus and Kineosporia corallina sp. nov., two new coral-derived marine actinobacteria.</title>
        <authorList>
            <person name="Buangrab K."/>
            <person name="Sutthacheep M."/>
            <person name="Yeemin T."/>
            <person name="Harunari E."/>
            <person name="Igarashi Y."/>
            <person name="Sripreechasak P."/>
            <person name="Kanchanasin P."/>
            <person name="Tanasupawat S."/>
            <person name="Phongsopitanun W."/>
        </authorList>
    </citation>
    <scope>NUCLEOTIDE SEQUENCE</scope>
    <source>
        <strain evidence="8">JCM 31032</strain>
    </source>
</reference>
<feature type="domain" description="FAD-binding PCMH-type" evidence="7">
    <location>
        <begin position="37"/>
        <end position="216"/>
    </location>
</feature>
<feature type="compositionally biased region" description="Low complexity" evidence="6">
    <location>
        <begin position="507"/>
        <end position="516"/>
    </location>
</feature>
<accession>A0A9X1NA35</accession>
<keyword evidence="3" id="KW-0285">Flavoprotein</keyword>
<evidence type="ECO:0000256" key="5">
    <source>
        <dbReference type="ARBA" id="ARBA00023002"/>
    </source>
</evidence>
<dbReference type="RefSeq" id="WP_231438830.1">
    <property type="nucleotide sequence ID" value="NZ_JAJOMB010000001.1"/>
</dbReference>
<keyword evidence="9" id="KW-1185">Reference proteome</keyword>
<comment type="similarity">
    <text evidence="2">Belongs to the FAD-binding oxidoreductase/transferase type 4 family.</text>
</comment>
<dbReference type="PANTHER" id="PTHR43716">
    <property type="entry name" value="D-2-HYDROXYGLUTARATE DEHYDROGENASE, MITOCHONDRIAL"/>
    <property type="match status" value="1"/>
</dbReference>
<dbReference type="Gene3D" id="3.30.70.2740">
    <property type="match status" value="1"/>
</dbReference>
<dbReference type="PROSITE" id="PS51387">
    <property type="entry name" value="FAD_PCMH"/>
    <property type="match status" value="1"/>
</dbReference>
<keyword evidence="5" id="KW-0560">Oxidoreductase</keyword>
<keyword evidence="4" id="KW-0274">FAD</keyword>
<evidence type="ECO:0000256" key="3">
    <source>
        <dbReference type="ARBA" id="ARBA00022630"/>
    </source>
</evidence>
<dbReference type="SUPFAM" id="SSF55103">
    <property type="entry name" value="FAD-linked oxidases, C-terminal domain"/>
    <property type="match status" value="1"/>
</dbReference>
<dbReference type="GO" id="GO:0016491">
    <property type="term" value="F:oxidoreductase activity"/>
    <property type="evidence" value="ECO:0007669"/>
    <property type="project" value="UniProtKB-KW"/>
</dbReference>
<evidence type="ECO:0000256" key="4">
    <source>
        <dbReference type="ARBA" id="ARBA00022827"/>
    </source>
</evidence>
<dbReference type="Gene3D" id="3.30.43.10">
    <property type="entry name" value="Uridine Diphospho-n-acetylenolpyruvylglucosamine Reductase, domain 2"/>
    <property type="match status" value="1"/>
</dbReference>
<dbReference type="GO" id="GO:0022904">
    <property type="term" value="P:respiratory electron transport chain"/>
    <property type="evidence" value="ECO:0007669"/>
    <property type="project" value="TreeGrafter"/>
</dbReference>
<dbReference type="InterPro" id="IPR016166">
    <property type="entry name" value="FAD-bd_PCMH"/>
</dbReference>
<evidence type="ECO:0000256" key="6">
    <source>
        <dbReference type="SAM" id="MobiDB-lite"/>
    </source>
</evidence>
<dbReference type="InterPro" id="IPR036318">
    <property type="entry name" value="FAD-bd_PCMH-like_sf"/>
</dbReference>
<dbReference type="PANTHER" id="PTHR43716:SF1">
    <property type="entry name" value="D-2-HYDROXYGLUTARATE DEHYDROGENASE, MITOCHONDRIAL"/>
    <property type="match status" value="1"/>
</dbReference>
<evidence type="ECO:0000256" key="1">
    <source>
        <dbReference type="ARBA" id="ARBA00001974"/>
    </source>
</evidence>
<dbReference type="SUPFAM" id="SSF56176">
    <property type="entry name" value="FAD-binding/transporter-associated domain-like"/>
    <property type="match status" value="1"/>
</dbReference>
<dbReference type="InterPro" id="IPR016164">
    <property type="entry name" value="FAD-linked_Oxase-like_C"/>
</dbReference>
<dbReference type="InterPro" id="IPR051264">
    <property type="entry name" value="FAD-oxidored/transferase_4"/>
</dbReference>
<evidence type="ECO:0000313" key="8">
    <source>
        <dbReference type="EMBL" id="MCD5309915.1"/>
    </source>
</evidence>
<evidence type="ECO:0000259" key="7">
    <source>
        <dbReference type="PROSITE" id="PS51387"/>
    </source>
</evidence>
<feature type="region of interest" description="Disordered" evidence="6">
    <location>
        <begin position="446"/>
        <end position="516"/>
    </location>
</feature>
<dbReference type="FunFam" id="1.10.45.10:FF:000001">
    <property type="entry name" value="D-lactate dehydrogenase mitochondrial"/>
    <property type="match status" value="1"/>
</dbReference>
<dbReference type="InterPro" id="IPR016171">
    <property type="entry name" value="Vanillyl_alc_oxidase_C-sub2"/>
</dbReference>
<dbReference type="Proteomes" id="UP001138997">
    <property type="component" value="Unassembled WGS sequence"/>
</dbReference>
<dbReference type="InterPro" id="IPR016167">
    <property type="entry name" value="FAD-bd_PCMH_sub1"/>
</dbReference>
<name>A0A9X1NA35_9ACTN</name>
<evidence type="ECO:0000256" key="2">
    <source>
        <dbReference type="ARBA" id="ARBA00008000"/>
    </source>
</evidence>
<feature type="compositionally biased region" description="Basic and acidic residues" evidence="6">
    <location>
        <begin position="462"/>
        <end position="476"/>
    </location>
</feature>
<gene>
    <name evidence="8" type="ORF">LR394_03350</name>
</gene>
<comment type="caution">
    <text evidence="8">The sequence shown here is derived from an EMBL/GenBank/DDBJ whole genome shotgun (WGS) entry which is preliminary data.</text>
</comment>
<dbReference type="Gene3D" id="1.10.45.10">
    <property type="entry name" value="Vanillyl-alcohol Oxidase, Chain A, domain 4"/>
    <property type="match status" value="1"/>
</dbReference>